<name>K8DZ94_9FIRM</name>
<protein>
    <recommendedName>
        <fullName evidence="3">Sporulation protein YyaC</fullName>
    </recommendedName>
</protein>
<dbReference type="RefSeq" id="WP_008411714.1">
    <property type="nucleotide sequence ID" value="NZ_CAOS01000010.1"/>
</dbReference>
<dbReference type="NCBIfam" id="TIGR02841">
    <property type="entry name" value="spore_YyaC"/>
    <property type="match status" value="1"/>
</dbReference>
<evidence type="ECO:0000313" key="1">
    <source>
        <dbReference type="EMBL" id="CCO08334.1"/>
    </source>
</evidence>
<sequence>MSVHLDTLHQQAVLAPKTRISVEDPFAVDSFALDLTGRLQACGIRSDDEVVIVCIGTDRSTGDCLGPLVGSKLAAAEGHRFRVYGTLDDPVHAGNMNEKLSEIITRHPAAPVIAVDACLGHLENVGCVNIGDGPLLPGAGVNKSLPAVGQFYITGVVNVGGFLEYLVLQNTRLNLVMRLANLIADGLLQTAQILQKKTRSN</sequence>
<dbReference type="SUPFAM" id="SSF53163">
    <property type="entry name" value="HybD-like"/>
    <property type="match status" value="1"/>
</dbReference>
<dbReference type="InterPro" id="IPR023430">
    <property type="entry name" value="Pept_HybD-like_dom_sf"/>
</dbReference>
<dbReference type="STRING" id="1121428.DESHY_30024"/>
<dbReference type="Proteomes" id="UP000009315">
    <property type="component" value="Unassembled WGS sequence"/>
</dbReference>
<dbReference type="eggNOG" id="ENOG50313RY">
    <property type="taxonomic scope" value="Bacteria"/>
</dbReference>
<keyword evidence="2" id="KW-1185">Reference proteome</keyword>
<dbReference type="InterPro" id="IPR009665">
    <property type="entry name" value="YyaC"/>
</dbReference>
<dbReference type="Pfam" id="PF06866">
    <property type="entry name" value="DUF1256"/>
    <property type="match status" value="1"/>
</dbReference>
<dbReference type="EMBL" id="CAOS01000010">
    <property type="protein sequence ID" value="CCO08334.1"/>
    <property type="molecule type" value="Genomic_DNA"/>
</dbReference>
<evidence type="ECO:0000313" key="2">
    <source>
        <dbReference type="Proteomes" id="UP000009315"/>
    </source>
</evidence>
<accession>K8DZ94</accession>
<dbReference type="OrthoDB" id="9815953at2"/>
<comment type="caution">
    <text evidence="1">The sequence shown here is derived from an EMBL/GenBank/DDBJ whole genome shotgun (WGS) entry which is preliminary data.</text>
</comment>
<dbReference type="AlphaFoldDB" id="K8DZ94"/>
<organism evidence="1 2">
    <name type="scientific">Desulforamulus hydrothermalis Lam5 = DSM 18033</name>
    <dbReference type="NCBI Taxonomy" id="1121428"/>
    <lineage>
        <taxon>Bacteria</taxon>
        <taxon>Bacillati</taxon>
        <taxon>Bacillota</taxon>
        <taxon>Clostridia</taxon>
        <taxon>Eubacteriales</taxon>
        <taxon>Peptococcaceae</taxon>
        <taxon>Desulforamulus</taxon>
    </lineage>
</organism>
<evidence type="ECO:0008006" key="3">
    <source>
        <dbReference type="Google" id="ProtNLM"/>
    </source>
</evidence>
<gene>
    <name evidence="1" type="ORF">DESHY_30024</name>
</gene>
<proteinExistence type="predicted"/>
<reference evidence="1 2" key="1">
    <citation type="journal article" date="2013" name="Genome Announc.">
        <title>Genome Sequence of the Sulfate-Reducing Bacterium Desulfotomaculum hydrothermale Lam5(T).</title>
        <authorList>
            <person name="Amin O."/>
            <person name="Fardeau M.L."/>
            <person name="Valette O."/>
            <person name="Hirschler-Rea A."/>
            <person name="Barbe V."/>
            <person name="Medigue C."/>
            <person name="Vacherie B."/>
            <person name="Ollivier B."/>
            <person name="Bertin P.N."/>
            <person name="Dolla A."/>
        </authorList>
    </citation>
    <scope>NUCLEOTIDE SEQUENCE [LARGE SCALE GENOMIC DNA]</scope>
    <source>
        <strain evidence="2">Lam5 / DSM 18033</strain>
    </source>
</reference>